<keyword evidence="5 6" id="KW-0472">Membrane</keyword>
<evidence type="ECO:0000256" key="2">
    <source>
        <dbReference type="ARBA" id="ARBA00022475"/>
    </source>
</evidence>
<gene>
    <name evidence="8" type="ORF">A2519_06230</name>
</gene>
<dbReference type="EMBL" id="MFYX01000100">
    <property type="protein sequence ID" value="OGK02923.1"/>
    <property type="molecule type" value="Genomic_DNA"/>
</dbReference>
<dbReference type="Pfam" id="PF12698">
    <property type="entry name" value="ABC2_membrane_3"/>
    <property type="match status" value="1"/>
</dbReference>
<evidence type="ECO:0000256" key="4">
    <source>
        <dbReference type="ARBA" id="ARBA00022989"/>
    </source>
</evidence>
<feature type="transmembrane region" description="Helical" evidence="6">
    <location>
        <begin position="131"/>
        <end position="152"/>
    </location>
</feature>
<dbReference type="AlphaFoldDB" id="A0A1F7F8G6"/>
<evidence type="ECO:0000256" key="5">
    <source>
        <dbReference type="ARBA" id="ARBA00023136"/>
    </source>
</evidence>
<dbReference type="InterPro" id="IPR051449">
    <property type="entry name" value="ABC-2_transporter_component"/>
</dbReference>
<feature type="transmembrane region" description="Helical" evidence="6">
    <location>
        <begin position="48"/>
        <end position="71"/>
    </location>
</feature>
<evidence type="ECO:0000256" key="3">
    <source>
        <dbReference type="ARBA" id="ARBA00022692"/>
    </source>
</evidence>
<feature type="transmembrane region" description="Helical" evidence="6">
    <location>
        <begin position="214"/>
        <end position="232"/>
    </location>
</feature>
<dbReference type="Proteomes" id="UP000179243">
    <property type="component" value="Unassembled WGS sequence"/>
</dbReference>
<dbReference type="InterPro" id="IPR013525">
    <property type="entry name" value="ABC2_TM"/>
</dbReference>
<feature type="transmembrane region" description="Helical" evidence="6">
    <location>
        <begin position="159"/>
        <end position="180"/>
    </location>
</feature>
<reference evidence="8 9" key="1">
    <citation type="journal article" date="2016" name="Nat. Commun.">
        <title>Thousands of microbial genomes shed light on interconnected biogeochemical processes in an aquifer system.</title>
        <authorList>
            <person name="Anantharaman K."/>
            <person name="Brown C.T."/>
            <person name="Hug L.A."/>
            <person name="Sharon I."/>
            <person name="Castelle C.J."/>
            <person name="Probst A.J."/>
            <person name="Thomas B.C."/>
            <person name="Singh A."/>
            <person name="Wilkins M.J."/>
            <person name="Karaoz U."/>
            <person name="Brodie E.L."/>
            <person name="Williams K.H."/>
            <person name="Hubbard S.S."/>
            <person name="Banfield J.F."/>
        </authorList>
    </citation>
    <scope>NUCLEOTIDE SEQUENCE [LARGE SCALE GENOMIC DNA]</scope>
</reference>
<proteinExistence type="predicted"/>
<dbReference type="GO" id="GO:0140359">
    <property type="term" value="F:ABC-type transporter activity"/>
    <property type="evidence" value="ECO:0007669"/>
    <property type="project" value="InterPro"/>
</dbReference>
<accession>A0A1F7F8G6</accession>
<feature type="domain" description="ABC-2 type transporter transmembrane" evidence="7">
    <location>
        <begin position="45"/>
        <end position="195"/>
    </location>
</feature>
<name>A0A1F7F8G6_UNCRA</name>
<feature type="transmembrane region" description="Helical" evidence="6">
    <location>
        <begin position="12"/>
        <end position="36"/>
    </location>
</feature>
<evidence type="ECO:0000313" key="9">
    <source>
        <dbReference type="Proteomes" id="UP000179243"/>
    </source>
</evidence>
<keyword evidence="3 6" id="KW-0812">Transmembrane</keyword>
<dbReference type="GO" id="GO:0005886">
    <property type="term" value="C:plasma membrane"/>
    <property type="evidence" value="ECO:0007669"/>
    <property type="project" value="UniProtKB-SubCell"/>
</dbReference>
<evidence type="ECO:0000313" key="8">
    <source>
        <dbReference type="EMBL" id="OGK02923.1"/>
    </source>
</evidence>
<dbReference type="PANTHER" id="PTHR30294">
    <property type="entry name" value="MEMBRANE COMPONENT OF ABC TRANSPORTER YHHJ-RELATED"/>
    <property type="match status" value="1"/>
</dbReference>
<protein>
    <submittedName>
        <fullName evidence="8">ABC transporter</fullName>
    </submittedName>
</protein>
<keyword evidence="2" id="KW-1003">Cell membrane</keyword>
<evidence type="ECO:0000259" key="7">
    <source>
        <dbReference type="Pfam" id="PF12698"/>
    </source>
</evidence>
<comment type="caution">
    <text evidence="8">The sequence shown here is derived from an EMBL/GenBank/DDBJ whole genome shotgun (WGS) entry which is preliminary data.</text>
</comment>
<evidence type="ECO:0000256" key="6">
    <source>
        <dbReference type="SAM" id="Phobius"/>
    </source>
</evidence>
<organism evidence="8 9">
    <name type="scientific">Candidatus Raymondbacteria bacterium RIFOXYD12_FULL_49_13</name>
    <dbReference type="NCBI Taxonomy" id="1817890"/>
    <lineage>
        <taxon>Bacteria</taxon>
        <taxon>Raymondiibacteriota</taxon>
    </lineage>
</organism>
<sequence length="238" mass="26875">MKRFAAIFKKEFKSYFLSPIAYVYLFVFIGLTNWLFFKTFFISNQASMRAYFGVLPIIFLFFIPAVTMRLWSEEKKSGTIELLFTLPLQVVEVVLGKFLAAYAFLCISLIFSFSVPISVAMAGDPEWGPIIGGYAGAFFMGGAYLAIGIFISNLTENQIIAFILGVVITFGMYILGSPIVTFSLPNFAVPVFTFLGLGNHYDSISRGVIDSRDIIYYLSVMGVFVFLNIHFIENRKWR</sequence>
<evidence type="ECO:0000256" key="1">
    <source>
        <dbReference type="ARBA" id="ARBA00004651"/>
    </source>
</evidence>
<feature type="transmembrane region" description="Helical" evidence="6">
    <location>
        <begin position="83"/>
        <end position="111"/>
    </location>
</feature>
<dbReference type="PANTHER" id="PTHR30294:SF29">
    <property type="entry name" value="MULTIDRUG ABC TRANSPORTER PERMEASE YBHS-RELATED"/>
    <property type="match status" value="1"/>
</dbReference>
<keyword evidence="4 6" id="KW-1133">Transmembrane helix</keyword>
<comment type="subcellular location">
    <subcellularLocation>
        <location evidence="1">Cell membrane</location>
        <topology evidence="1">Multi-pass membrane protein</topology>
    </subcellularLocation>
</comment>